<feature type="transmembrane region" description="Helical" evidence="7">
    <location>
        <begin position="773"/>
        <end position="795"/>
    </location>
</feature>
<organism evidence="10">
    <name type="scientific">Rhodanobacter sp. IGA1.0</name>
    <dbReference type="NCBI Taxonomy" id="3158582"/>
    <lineage>
        <taxon>Bacteria</taxon>
        <taxon>Pseudomonadati</taxon>
        <taxon>Pseudomonadota</taxon>
        <taxon>Gammaproteobacteria</taxon>
        <taxon>Lysobacterales</taxon>
        <taxon>Rhodanobacteraceae</taxon>
        <taxon>Rhodanobacter</taxon>
    </lineage>
</organism>
<evidence type="ECO:0000256" key="6">
    <source>
        <dbReference type="ARBA" id="ARBA00038076"/>
    </source>
</evidence>
<keyword evidence="3 7" id="KW-0812">Transmembrane</keyword>
<proteinExistence type="inferred from homology"/>
<gene>
    <name evidence="10" type="ORF">ABNK63_03385</name>
</gene>
<evidence type="ECO:0000259" key="9">
    <source>
        <dbReference type="Pfam" id="PF12704"/>
    </source>
</evidence>
<keyword evidence="2" id="KW-1003">Cell membrane</keyword>
<sequence length="806" mass="85068">MIVREFRNAWRRLARRPGYALLSAMVLGVGLGVTLFLFSLVNTLILDPLPLPHPERILAVGEPSRSGHGIDTLDSDQYLALRGRLGGVDLLGAYVATGAGVEQGRGANYYQGSRVTASMMTLLGIRPLLGRGLQPADEAAGAPAVVLLGENLWRRGFNADPQIVGRAVRVNGEWATVVGVLPADATSMPVTNSQVWMPLKLLPGEHRDVWGVVRLAPGQQLAQARAQLDAWAARLQAALPTGRHTRGVIIKPWKFSFVPEDMRQWVWLMFGAAVLVLLLACVNVANLQLVQTLQRRHELALRSALGGSRARLVSGALLESLLLSLAALALALPIVHWGNRWIVSVYFKDAAGAVPLHHFGLDGRVLAAALAAALLSTALAGVIPAWRASRADLQDLLRDGGKGSGAGFARAARIMVMAEVALTVVLLVGAGTFVRAVGTVLSQPMAGAAHAAHVLTAEVMLPAADYGDDAQRIRFFDAVGERLRQGAGVVDATASDTVPGAVLGSHEDVSLPGQPQPADGWPRAQMAIVDAHFPGTYGVRLREGRFFDARDRAHSVPVAVVDAKMAAATWPHGDALGSTLVLWPGRPSARTLTVVGVIEPLQLDGVLEKPRPGLLLPLDQSVGQGPLHAVGLAVRTHAVADSAAQQLIDAVHAIEPQAAVYGMRSQAAAMAEARVGLTVLSSVFGALGLVALLLAGAGLYGVLAFAVAQRTREIGIRRAIGAGNAAIAREVGRQLLWQLGLGLGVGLLLAWPWSALLADPGLHTRAHDMRVFAPVLLTVLLVALIASLVPMIRALRVAPAVALRYE</sequence>
<dbReference type="InterPro" id="IPR003838">
    <property type="entry name" value="ABC3_permease_C"/>
</dbReference>
<feature type="transmembrane region" description="Helical" evidence="7">
    <location>
        <begin position="20"/>
        <end position="41"/>
    </location>
</feature>
<dbReference type="InterPro" id="IPR025857">
    <property type="entry name" value="MacB_PCD"/>
</dbReference>
<dbReference type="InterPro" id="IPR017800">
    <property type="entry name" value="ADOP"/>
</dbReference>
<evidence type="ECO:0000256" key="3">
    <source>
        <dbReference type="ARBA" id="ARBA00022692"/>
    </source>
</evidence>
<keyword evidence="4 7" id="KW-1133">Transmembrane helix</keyword>
<evidence type="ECO:0000256" key="5">
    <source>
        <dbReference type="ARBA" id="ARBA00023136"/>
    </source>
</evidence>
<dbReference type="InterPro" id="IPR050250">
    <property type="entry name" value="Macrolide_Exporter_MacB"/>
</dbReference>
<dbReference type="NCBIfam" id="TIGR03434">
    <property type="entry name" value="ADOP"/>
    <property type="match status" value="1"/>
</dbReference>
<dbReference type="PANTHER" id="PTHR30572">
    <property type="entry name" value="MEMBRANE COMPONENT OF TRANSPORTER-RELATED"/>
    <property type="match status" value="1"/>
</dbReference>
<comment type="subcellular location">
    <subcellularLocation>
        <location evidence="1">Cell membrane</location>
        <topology evidence="1">Multi-pass membrane protein</topology>
    </subcellularLocation>
</comment>
<comment type="similarity">
    <text evidence="6">Belongs to the ABC-4 integral membrane protein family.</text>
</comment>
<feature type="transmembrane region" description="Helical" evidence="7">
    <location>
        <begin position="735"/>
        <end position="753"/>
    </location>
</feature>
<name>A0AAU7QM23_9GAMM</name>
<evidence type="ECO:0000259" key="8">
    <source>
        <dbReference type="Pfam" id="PF02687"/>
    </source>
</evidence>
<feature type="domain" description="ABC3 transporter permease C-terminal" evidence="8">
    <location>
        <begin position="272"/>
        <end position="391"/>
    </location>
</feature>
<feature type="transmembrane region" description="Helical" evidence="7">
    <location>
        <begin position="407"/>
        <end position="434"/>
    </location>
</feature>
<dbReference type="GO" id="GO:0005886">
    <property type="term" value="C:plasma membrane"/>
    <property type="evidence" value="ECO:0007669"/>
    <property type="project" value="UniProtKB-SubCell"/>
</dbReference>
<feature type="transmembrane region" description="Helical" evidence="7">
    <location>
        <begin position="365"/>
        <end position="386"/>
    </location>
</feature>
<evidence type="ECO:0000313" key="10">
    <source>
        <dbReference type="EMBL" id="XBS90699.1"/>
    </source>
</evidence>
<dbReference type="PANTHER" id="PTHR30572:SF4">
    <property type="entry name" value="ABC TRANSPORTER PERMEASE YTRF"/>
    <property type="match status" value="1"/>
</dbReference>
<keyword evidence="5 7" id="KW-0472">Membrane</keyword>
<evidence type="ECO:0000256" key="4">
    <source>
        <dbReference type="ARBA" id="ARBA00022989"/>
    </source>
</evidence>
<dbReference type="Pfam" id="PF02687">
    <property type="entry name" value="FtsX"/>
    <property type="match status" value="2"/>
</dbReference>
<feature type="domain" description="ABC3 transporter permease C-terminal" evidence="8">
    <location>
        <begin position="687"/>
        <end position="797"/>
    </location>
</feature>
<evidence type="ECO:0000256" key="7">
    <source>
        <dbReference type="SAM" id="Phobius"/>
    </source>
</evidence>
<feature type="transmembrane region" description="Helical" evidence="7">
    <location>
        <begin position="683"/>
        <end position="708"/>
    </location>
</feature>
<protein>
    <submittedName>
        <fullName evidence="10">ADOP family duplicated permease</fullName>
    </submittedName>
</protein>
<dbReference type="AlphaFoldDB" id="A0AAU7QM23"/>
<dbReference type="GO" id="GO:0022857">
    <property type="term" value="F:transmembrane transporter activity"/>
    <property type="evidence" value="ECO:0007669"/>
    <property type="project" value="TreeGrafter"/>
</dbReference>
<dbReference type="EMBL" id="CP157948">
    <property type="protein sequence ID" value="XBS90699.1"/>
    <property type="molecule type" value="Genomic_DNA"/>
</dbReference>
<dbReference type="Pfam" id="PF12704">
    <property type="entry name" value="MacB_PCD"/>
    <property type="match status" value="2"/>
</dbReference>
<evidence type="ECO:0000256" key="1">
    <source>
        <dbReference type="ARBA" id="ARBA00004651"/>
    </source>
</evidence>
<feature type="domain" description="MacB-like periplasmic core" evidence="9">
    <location>
        <begin position="420"/>
        <end position="647"/>
    </location>
</feature>
<reference evidence="10" key="1">
    <citation type="submission" date="2024-06" db="EMBL/GenBank/DDBJ databases">
        <authorList>
            <person name="Sun Y."/>
        </authorList>
    </citation>
    <scope>NUCLEOTIDE SEQUENCE</scope>
    <source>
        <strain evidence="10">IGA1.0</strain>
    </source>
</reference>
<dbReference type="RefSeq" id="WP_350016699.1">
    <property type="nucleotide sequence ID" value="NZ_CP157948.1"/>
</dbReference>
<accession>A0AAU7QM23</accession>
<feature type="transmembrane region" description="Helical" evidence="7">
    <location>
        <begin position="310"/>
        <end position="335"/>
    </location>
</feature>
<evidence type="ECO:0000256" key="2">
    <source>
        <dbReference type="ARBA" id="ARBA00022475"/>
    </source>
</evidence>
<feature type="domain" description="MacB-like periplasmic core" evidence="9">
    <location>
        <begin position="22"/>
        <end position="230"/>
    </location>
</feature>
<feature type="transmembrane region" description="Helical" evidence="7">
    <location>
        <begin position="265"/>
        <end position="289"/>
    </location>
</feature>